<accession>A0A246JD66</accession>
<evidence type="ECO:0000256" key="1">
    <source>
        <dbReference type="SAM" id="MobiDB-lite"/>
    </source>
</evidence>
<feature type="compositionally biased region" description="Low complexity" evidence="1">
    <location>
        <begin position="89"/>
        <end position="98"/>
    </location>
</feature>
<keyword evidence="3" id="KW-1185">Reference proteome</keyword>
<feature type="compositionally biased region" description="Basic and acidic residues" evidence="1">
    <location>
        <begin position="105"/>
        <end position="124"/>
    </location>
</feature>
<name>A0A246JD66_9BURK</name>
<evidence type="ECO:0000313" key="3">
    <source>
        <dbReference type="Proteomes" id="UP000197468"/>
    </source>
</evidence>
<organism evidence="2 3">
    <name type="scientific">Roseateles aquatilis</name>
    <dbReference type="NCBI Taxonomy" id="431061"/>
    <lineage>
        <taxon>Bacteria</taxon>
        <taxon>Pseudomonadati</taxon>
        <taxon>Pseudomonadota</taxon>
        <taxon>Betaproteobacteria</taxon>
        <taxon>Burkholderiales</taxon>
        <taxon>Sphaerotilaceae</taxon>
        <taxon>Roseateles</taxon>
    </lineage>
</organism>
<evidence type="ECO:0000313" key="2">
    <source>
        <dbReference type="EMBL" id="OWQ90549.1"/>
    </source>
</evidence>
<sequence>MAALLGCAALLAGCDQLGIEDPAKVAAAKEADGKAIGGACRNALRAIEDCYALNPKAQKAAVYEGWREMDEYMRENKLEGTRPQVANPAAAKAGGSASDGEDEAPDPRSAKGKVGDKAADKAGH</sequence>
<dbReference type="Proteomes" id="UP000197468">
    <property type="component" value="Unassembled WGS sequence"/>
</dbReference>
<proteinExistence type="predicted"/>
<dbReference type="EMBL" id="NIOF01000005">
    <property type="protein sequence ID" value="OWQ90549.1"/>
    <property type="molecule type" value="Genomic_DNA"/>
</dbReference>
<dbReference type="AlphaFoldDB" id="A0A246JD66"/>
<gene>
    <name evidence="2" type="ORF">CDN99_14025</name>
</gene>
<dbReference type="OrthoDB" id="8527508at2"/>
<protein>
    <submittedName>
        <fullName evidence="2">Uncharacterized protein</fullName>
    </submittedName>
</protein>
<comment type="caution">
    <text evidence="2">The sequence shown here is derived from an EMBL/GenBank/DDBJ whole genome shotgun (WGS) entry which is preliminary data.</text>
</comment>
<feature type="region of interest" description="Disordered" evidence="1">
    <location>
        <begin position="74"/>
        <end position="124"/>
    </location>
</feature>
<reference evidence="2 3" key="1">
    <citation type="journal article" date="2008" name="Int. J. Syst. Evol. Microbiol.">
        <title>Description of Roseateles aquatilis sp. nov. and Roseateles terrae sp. nov., in the class Betaproteobacteria, and emended description of the genus Roseateles.</title>
        <authorList>
            <person name="Gomila M."/>
            <person name="Bowien B."/>
            <person name="Falsen E."/>
            <person name="Moore E.R."/>
            <person name="Lalucat J."/>
        </authorList>
    </citation>
    <scope>NUCLEOTIDE SEQUENCE [LARGE SCALE GENOMIC DNA]</scope>
    <source>
        <strain evidence="2 3">CCUG 48205</strain>
    </source>
</reference>